<dbReference type="PROSITE" id="PS50931">
    <property type="entry name" value="HTH_LYSR"/>
    <property type="match status" value="1"/>
</dbReference>
<accession>A0A7W8A3S2</accession>
<dbReference type="FunFam" id="1.10.10.10:FF:000001">
    <property type="entry name" value="LysR family transcriptional regulator"/>
    <property type="match status" value="1"/>
</dbReference>
<dbReference type="AlphaFoldDB" id="A0A7W8A3S2"/>
<gene>
    <name evidence="6" type="ORF">HNR40_004543</name>
</gene>
<dbReference type="Gene3D" id="1.10.10.10">
    <property type="entry name" value="Winged helix-like DNA-binding domain superfamily/Winged helix DNA-binding domain"/>
    <property type="match status" value="1"/>
</dbReference>
<evidence type="ECO:0000259" key="5">
    <source>
        <dbReference type="PROSITE" id="PS50931"/>
    </source>
</evidence>
<dbReference type="InterPro" id="IPR036388">
    <property type="entry name" value="WH-like_DNA-bd_sf"/>
</dbReference>
<dbReference type="SUPFAM" id="SSF46785">
    <property type="entry name" value="Winged helix' DNA-binding domain"/>
    <property type="match status" value="1"/>
</dbReference>
<evidence type="ECO:0000256" key="4">
    <source>
        <dbReference type="ARBA" id="ARBA00023163"/>
    </source>
</evidence>
<feature type="domain" description="HTH lysR-type" evidence="5">
    <location>
        <begin position="1"/>
        <end position="58"/>
    </location>
</feature>
<dbReference type="PRINTS" id="PR00039">
    <property type="entry name" value="HTHLYSR"/>
</dbReference>
<dbReference type="EMBL" id="JACHIN010000006">
    <property type="protein sequence ID" value="MBB5079057.1"/>
    <property type="molecule type" value="Genomic_DNA"/>
</dbReference>
<dbReference type="GO" id="GO:0003677">
    <property type="term" value="F:DNA binding"/>
    <property type="evidence" value="ECO:0007669"/>
    <property type="project" value="UniProtKB-KW"/>
</dbReference>
<dbReference type="Pfam" id="PF00126">
    <property type="entry name" value="HTH_1"/>
    <property type="match status" value="1"/>
</dbReference>
<dbReference type="Proteomes" id="UP000568380">
    <property type="component" value="Unassembled WGS sequence"/>
</dbReference>
<name>A0A7W8A3S2_9ACTN</name>
<evidence type="ECO:0000256" key="1">
    <source>
        <dbReference type="ARBA" id="ARBA00009437"/>
    </source>
</evidence>
<evidence type="ECO:0000256" key="2">
    <source>
        <dbReference type="ARBA" id="ARBA00023015"/>
    </source>
</evidence>
<dbReference type="InterPro" id="IPR036390">
    <property type="entry name" value="WH_DNA-bd_sf"/>
</dbReference>
<dbReference type="SUPFAM" id="SSF53850">
    <property type="entry name" value="Periplasmic binding protein-like II"/>
    <property type="match status" value="1"/>
</dbReference>
<dbReference type="Pfam" id="PF03466">
    <property type="entry name" value="LysR_substrate"/>
    <property type="match status" value="1"/>
</dbReference>
<evidence type="ECO:0000313" key="7">
    <source>
        <dbReference type="Proteomes" id="UP000568380"/>
    </source>
</evidence>
<comment type="caution">
    <text evidence="6">The sequence shown here is derived from an EMBL/GenBank/DDBJ whole genome shotgun (WGS) entry which is preliminary data.</text>
</comment>
<sequence>MDLLPLRYFQAVARHEHISRAAEELRVAQPSLSRTIARLEADLGVPLFDRQGRRVRLNRFGAAFLRRVDRALGELDDGRRELADAAGLARGSVSVASETLIMLVEPVKSFIAAHPGVGVRLYQSDVDTMALRLREGEVDLCLTSQPLEGAGFGERVFAAEEVLLAVSPGHRLAGRTHATMDDLRGERVATTPPGHWQREMIERLFAAAGMEPVYACEANEAYAVVELISAGFGIGFVPAWSAANPAGPPLVLLHLDAPGSERVQRLIWRERAYLSQAARLFREHLLAALAPPPER</sequence>
<evidence type="ECO:0000313" key="6">
    <source>
        <dbReference type="EMBL" id="MBB5079057.1"/>
    </source>
</evidence>
<dbReference type="RefSeq" id="WP_184964405.1">
    <property type="nucleotide sequence ID" value="NZ_JACHIN010000006.1"/>
</dbReference>
<keyword evidence="4" id="KW-0804">Transcription</keyword>
<proteinExistence type="inferred from homology"/>
<dbReference type="InterPro" id="IPR000847">
    <property type="entry name" value="LysR_HTH_N"/>
</dbReference>
<dbReference type="InterPro" id="IPR005119">
    <property type="entry name" value="LysR_subst-bd"/>
</dbReference>
<organism evidence="6 7">
    <name type="scientific">Nonomuraea endophytica</name>
    <dbReference type="NCBI Taxonomy" id="714136"/>
    <lineage>
        <taxon>Bacteria</taxon>
        <taxon>Bacillati</taxon>
        <taxon>Actinomycetota</taxon>
        <taxon>Actinomycetes</taxon>
        <taxon>Streptosporangiales</taxon>
        <taxon>Streptosporangiaceae</taxon>
        <taxon>Nonomuraea</taxon>
    </lineage>
</organism>
<keyword evidence="2" id="KW-0805">Transcription regulation</keyword>
<comment type="similarity">
    <text evidence="1">Belongs to the LysR transcriptional regulatory family.</text>
</comment>
<evidence type="ECO:0000256" key="3">
    <source>
        <dbReference type="ARBA" id="ARBA00023125"/>
    </source>
</evidence>
<dbReference type="CDD" id="cd05466">
    <property type="entry name" value="PBP2_LTTR_substrate"/>
    <property type="match status" value="1"/>
</dbReference>
<dbReference type="Gene3D" id="3.40.190.290">
    <property type="match status" value="1"/>
</dbReference>
<protein>
    <submittedName>
        <fullName evidence="6">DNA-binding transcriptional LysR family regulator</fullName>
    </submittedName>
</protein>
<keyword evidence="3 6" id="KW-0238">DNA-binding</keyword>
<dbReference type="PANTHER" id="PTHR30419">
    <property type="entry name" value="HTH-TYPE TRANSCRIPTIONAL REGULATOR YBHD"/>
    <property type="match status" value="1"/>
</dbReference>
<dbReference type="InterPro" id="IPR050950">
    <property type="entry name" value="HTH-type_LysR_regulators"/>
</dbReference>
<keyword evidence="7" id="KW-1185">Reference proteome</keyword>
<reference evidence="6 7" key="1">
    <citation type="submission" date="2020-08" db="EMBL/GenBank/DDBJ databases">
        <title>Genomic Encyclopedia of Type Strains, Phase IV (KMG-IV): sequencing the most valuable type-strain genomes for metagenomic binning, comparative biology and taxonomic classification.</title>
        <authorList>
            <person name="Goeker M."/>
        </authorList>
    </citation>
    <scope>NUCLEOTIDE SEQUENCE [LARGE SCALE GENOMIC DNA]</scope>
    <source>
        <strain evidence="6 7">DSM 45385</strain>
    </source>
</reference>
<dbReference type="GO" id="GO:0003700">
    <property type="term" value="F:DNA-binding transcription factor activity"/>
    <property type="evidence" value="ECO:0007669"/>
    <property type="project" value="InterPro"/>
</dbReference>
<dbReference type="GO" id="GO:0005829">
    <property type="term" value="C:cytosol"/>
    <property type="evidence" value="ECO:0007669"/>
    <property type="project" value="TreeGrafter"/>
</dbReference>
<dbReference type="PANTHER" id="PTHR30419:SF28">
    <property type="entry name" value="HTH-TYPE TRANSCRIPTIONAL REGULATOR BSDA"/>
    <property type="match status" value="1"/>
</dbReference>